<feature type="region of interest" description="Disordered" evidence="1">
    <location>
        <begin position="67"/>
        <end position="91"/>
    </location>
</feature>
<keyword evidence="2" id="KW-1133">Transmembrane helix</keyword>
<sequence length="91" mass="9355">MTDSRVRSTPEVPRRVDYLLAAMGFALFGGLAVGVVSAASLEVAAGGGSALAACLLAVGLVRYPRRSLPSAAPSSRRDGRDDGDDRNAHGQ</sequence>
<dbReference type="AlphaFoldDB" id="A0A345E1I8"/>
<dbReference type="RefSeq" id="WP_114585206.1">
    <property type="nucleotide sequence ID" value="NZ_CP031150.1"/>
</dbReference>
<feature type="transmembrane region" description="Helical" evidence="2">
    <location>
        <begin position="43"/>
        <end position="61"/>
    </location>
</feature>
<reference evidence="3 4" key="1">
    <citation type="submission" date="2018-07" db="EMBL/GenBank/DDBJ databases">
        <title>Genome sequences of Haloplanus sp. CBA1113.</title>
        <authorList>
            <person name="Kim Y.B."/>
            <person name="Roh S.W."/>
        </authorList>
    </citation>
    <scope>NUCLEOTIDE SEQUENCE [LARGE SCALE GENOMIC DNA]</scope>
    <source>
        <strain evidence="3 4">CBA1113</strain>
    </source>
</reference>
<protein>
    <submittedName>
        <fullName evidence="3">Uncharacterized protein</fullName>
    </submittedName>
</protein>
<evidence type="ECO:0000256" key="1">
    <source>
        <dbReference type="SAM" id="MobiDB-lite"/>
    </source>
</evidence>
<dbReference type="EMBL" id="CP031150">
    <property type="protein sequence ID" value="AXG06060.1"/>
    <property type="molecule type" value="Genomic_DNA"/>
</dbReference>
<dbReference type="KEGG" id="haj:DU500_06165"/>
<evidence type="ECO:0000256" key="2">
    <source>
        <dbReference type="SAM" id="Phobius"/>
    </source>
</evidence>
<accession>A0A345E1I8</accession>
<feature type="transmembrane region" description="Helical" evidence="2">
    <location>
        <begin position="16"/>
        <end position="37"/>
    </location>
</feature>
<dbReference type="Pfam" id="PF26047">
    <property type="entry name" value="DUF8015"/>
    <property type="match status" value="1"/>
</dbReference>
<dbReference type="Proteomes" id="UP000253273">
    <property type="component" value="Chromosome"/>
</dbReference>
<gene>
    <name evidence="3" type="ORF">DU500_06165</name>
</gene>
<keyword evidence="2" id="KW-0812">Transmembrane</keyword>
<proteinExistence type="predicted"/>
<feature type="compositionally biased region" description="Basic and acidic residues" evidence="1">
    <location>
        <begin position="75"/>
        <end position="91"/>
    </location>
</feature>
<keyword evidence="2" id="KW-0472">Membrane</keyword>
<evidence type="ECO:0000313" key="3">
    <source>
        <dbReference type="EMBL" id="AXG06060.1"/>
    </source>
</evidence>
<keyword evidence="4" id="KW-1185">Reference proteome</keyword>
<name>A0A345E1I8_9EURY</name>
<dbReference type="GeneID" id="37282952"/>
<dbReference type="InterPro" id="IPR058328">
    <property type="entry name" value="DUF8015"/>
</dbReference>
<organism evidence="3 4">
    <name type="scientific">Haloplanus rubicundus</name>
    <dbReference type="NCBI Taxonomy" id="1547898"/>
    <lineage>
        <taxon>Archaea</taxon>
        <taxon>Methanobacteriati</taxon>
        <taxon>Methanobacteriota</taxon>
        <taxon>Stenosarchaea group</taxon>
        <taxon>Halobacteria</taxon>
        <taxon>Halobacteriales</taxon>
        <taxon>Haloferacaceae</taxon>
        <taxon>Haloplanus</taxon>
    </lineage>
</organism>
<evidence type="ECO:0000313" key="4">
    <source>
        <dbReference type="Proteomes" id="UP000253273"/>
    </source>
</evidence>